<dbReference type="Gene3D" id="1.20.140.10">
    <property type="entry name" value="Butyryl-CoA Dehydrogenase, subunit A, domain 3"/>
    <property type="match status" value="1"/>
</dbReference>
<dbReference type="InterPro" id="IPR046373">
    <property type="entry name" value="Acyl-CoA_Oxase/DH_mid-dom_sf"/>
</dbReference>
<feature type="domain" description="Acyl-CoA dehydrogenase/oxidase N-terminal" evidence="9">
    <location>
        <begin position="7"/>
        <end position="120"/>
    </location>
</feature>
<proteinExistence type="inferred from homology"/>
<dbReference type="GO" id="GO:0005886">
    <property type="term" value="C:plasma membrane"/>
    <property type="evidence" value="ECO:0007669"/>
    <property type="project" value="TreeGrafter"/>
</dbReference>
<reference evidence="10" key="1">
    <citation type="submission" date="2020-10" db="EMBL/GenBank/DDBJ databases">
        <title>Microbiome of the Black Sea water column analyzed by genome centric metagenomics.</title>
        <authorList>
            <person name="Cabello-Yeves P.J."/>
            <person name="Callieri C."/>
            <person name="Picazo A."/>
            <person name="Mehrshad M."/>
            <person name="Haro-Moreno J.M."/>
            <person name="Roda-Garcia J."/>
            <person name="Dzembekova N."/>
            <person name="Slabakova V."/>
            <person name="Slabakova N."/>
            <person name="Moncheva S."/>
            <person name="Rodriguez-Valera F."/>
        </authorList>
    </citation>
    <scope>NUCLEOTIDE SEQUENCE</scope>
    <source>
        <strain evidence="10">BS307-5m-G5</strain>
    </source>
</reference>
<evidence type="ECO:0000259" key="7">
    <source>
        <dbReference type="Pfam" id="PF00441"/>
    </source>
</evidence>
<dbReference type="GO" id="GO:0016627">
    <property type="term" value="F:oxidoreductase activity, acting on the CH-CH group of donors"/>
    <property type="evidence" value="ECO:0007669"/>
    <property type="project" value="InterPro"/>
</dbReference>
<dbReference type="SUPFAM" id="SSF47203">
    <property type="entry name" value="Acyl-CoA dehydrogenase C-terminal domain-like"/>
    <property type="match status" value="1"/>
</dbReference>
<dbReference type="AlphaFoldDB" id="A0A937HGJ8"/>
<feature type="domain" description="Acyl-CoA oxidase/dehydrogenase middle" evidence="8">
    <location>
        <begin position="125"/>
        <end position="219"/>
    </location>
</feature>
<dbReference type="Gene3D" id="2.40.110.10">
    <property type="entry name" value="Butyryl-CoA Dehydrogenase, subunit A, domain 2"/>
    <property type="match status" value="1"/>
</dbReference>
<accession>A0A937HGJ8</accession>
<organism evidence="10 11">
    <name type="scientific">PS1 clade bacterium</name>
    <dbReference type="NCBI Taxonomy" id="2175152"/>
    <lineage>
        <taxon>Bacteria</taxon>
        <taxon>Pseudomonadati</taxon>
        <taxon>Pseudomonadota</taxon>
        <taxon>Alphaproteobacteria</taxon>
        <taxon>PS1 clade</taxon>
    </lineage>
</organism>
<dbReference type="Gene3D" id="1.10.540.10">
    <property type="entry name" value="Acyl-CoA dehydrogenase/oxidase, N-terminal domain"/>
    <property type="match status" value="1"/>
</dbReference>
<dbReference type="InterPro" id="IPR009075">
    <property type="entry name" value="AcylCo_DH/oxidase_C"/>
</dbReference>
<dbReference type="InterPro" id="IPR013786">
    <property type="entry name" value="AcylCoA_DH/ox_N"/>
</dbReference>
<sequence length="400" mass="44207">MDLKLSAEEQTFQQGIRSWFEEQMPEGHPFRGGSIINMTRDEMAEWQRTLNSNGWGAIGWPAEYGGTGWNDAQKAIFQSEAARVNAPGQSPFGVTMVGPVICAFGTDEQKAEHLPHILDGSRFWCQGYSEPGSGSDLASLRTMAVRDGDDYVVNGQKIWTTQAHIADWIFCLVRTSTEGKPQQGISFLLIDMKSPGIEVKPIYSIDGDHHLNEVYFTDVRVPVKNLVGEENEGWTYAKFLLGNERAGIAGTDIIVNGLTNLRTVHNYLVETAGESYQADAFAKRHAELSVRYESLQMLENRALFAAEGSGEALILPLPMKTLGTELQQDMGDLAYDMLGADSTVLFTAEEFDPKVGDNEPNFRKEAPDMTHSMLFNRASTIFGGTTEVQKGIMSKFVLGL</sequence>
<evidence type="ECO:0000259" key="9">
    <source>
        <dbReference type="Pfam" id="PF02771"/>
    </source>
</evidence>
<keyword evidence="4 6" id="KW-0274">FAD</keyword>
<name>A0A937HGJ8_9PROT</name>
<evidence type="ECO:0000256" key="5">
    <source>
        <dbReference type="ARBA" id="ARBA00023002"/>
    </source>
</evidence>
<keyword evidence="5 6" id="KW-0560">Oxidoreductase</keyword>
<dbReference type="Pfam" id="PF00441">
    <property type="entry name" value="Acyl-CoA_dh_1"/>
    <property type="match status" value="1"/>
</dbReference>
<dbReference type="InterPro" id="IPR006091">
    <property type="entry name" value="Acyl-CoA_Oxase/DH_mid-dom"/>
</dbReference>
<evidence type="ECO:0000256" key="6">
    <source>
        <dbReference type="RuleBase" id="RU362125"/>
    </source>
</evidence>
<evidence type="ECO:0000256" key="2">
    <source>
        <dbReference type="ARBA" id="ARBA00009347"/>
    </source>
</evidence>
<dbReference type="InterPro" id="IPR052161">
    <property type="entry name" value="Mycobact_Acyl-CoA_DH"/>
</dbReference>
<evidence type="ECO:0000256" key="1">
    <source>
        <dbReference type="ARBA" id="ARBA00001974"/>
    </source>
</evidence>
<dbReference type="PANTHER" id="PTHR43292">
    <property type="entry name" value="ACYL-COA DEHYDROGENASE"/>
    <property type="match status" value="1"/>
</dbReference>
<dbReference type="InterPro" id="IPR036250">
    <property type="entry name" value="AcylCo_DH-like_C"/>
</dbReference>
<dbReference type="EMBL" id="JADHOK010000003">
    <property type="protein sequence ID" value="MBL6761185.1"/>
    <property type="molecule type" value="Genomic_DNA"/>
</dbReference>
<comment type="similarity">
    <text evidence="2 6">Belongs to the acyl-CoA dehydrogenase family.</text>
</comment>
<dbReference type="Pfam" id="PF02770">
    <property type="entry name" value="Acyl-CoA_dh_M"/>
    <property type="match status" value="1"/>
</dbReference>
<protein>
    <submittedName>
        <fullName evidence="10">Acyl-CoA dehydrogenase family protein</fullName>
    </submittedName>
</protein>
<dbReference type="Proteomes" id="UP000785783">
    <property type="component" value="Unassembled WGS sequence"/>
</dbReference>
<evidence type="ECO:0000313" key="10">
    <source>
        <dbReference type="EMBL" id="MBL6761185.1"/>
    </source>
</evidence>
<evidence type="ECO:0000256" key="3">
    <source>
        <dbReference type="ARBA" id="ARBA00022630"/>
    </source>
</evidence>
<gene>
    <name evidence="10" type="ORF">ISQ19_00635</name>
</gene>
<comment type="caution">
    <text evidence="10">The sequence shown here is derived from an EMBL/GenBank/DDBJ whole genome shotgun (WGS) entry which is preliminary data.</text>
</comment>
<feature type="domain" description="Acyl-CoA dehydrogenase/oxidase C-terminal" evidence="7">
    <location>
        <begin position="231"/>
        <end position="397"/>
    </location>
</feature>
<dbReference type="SUPFAM" id="SSF56645">
    <property type="entry name" value="Acyl-CoA dehydrogenase NM domain-like"/>
    <property type="match status" value="1"/>
</dbReference>
<dbReference type="InterPro" id="IPR009100">
    <property type="entry name" value="AcylCoA_DH/oxidase_NM_dom_sf"/>
</dbReference>
<dbReference type="InterPro" id="IPR037069">
    <property type="entry name" value="AcylCoA_DH/ox_N_sf"/>
</dbReference>
<keyword evidence="3 6" id="KW-0285">Flavoprotein</keyword>
<dbReference type="GO" id="GO:0050660">
    <property type="term" value="F:flavin adenine dinucleotide binding"/>
    <property type="evidence" value="ECO:0007669"/>
    <property type="project" value="InterPro"/>
</dbReference>
<dbReference type="Pfam" id="PF02771">
    <property type="entry name" value="Acyl-CoA_dh_N"/>
    <property type="match status" value="1"/>
</dbReference>
<evidence type="ECO:0000259" key="8">
    <source>
        <dbReference type="Pfam" id="PF02770"/>
    </source>
</evidence>
<comment type="cofactor">
    <cofactor evidence="1 6">
        <name>FAD</name>
        <dbReference type="ChEBI" id="CHEBI:57692"/>
    </cofactor>
</comment>
<dbReference type="FunFam" id="2.40.110.10:FF:000011">
    <property type="entry name" value="Acyl-CoA dehydrogenase FadE34"/>
    <property type="match status" value="1"/>
</dbReference>
<dbReference type="PANTHER" id="PTHR43292:SF3">
    <property type="entry name" value="ACYL-COA DEHYDROGENASE FADE29"/>
    <property type="match status" value="1"/>
</dbReference>
<evidence type="ECO:0000256" key="4">
    <source>
        <dbReference type="ARBA" id="ARBA00022827"/>
    </source>
</evidence>
<evidence type="ECO:0000313" key="11">
    <source>
        <dbReference type="Proteomes" id="UP000785783"/>
    </source>
</evidence>